<feature type="transmembrane region" description="Helical" evidence="8">
    <location>
        <begin position="86"/>
        <end position="105"/>
    </location>
</feature>
<dbReference type="GO" id="GO:0042910">
    <property type="term" value="F:xenobiotic transmembrane transporter activity"/>
    <property type="evidence" value="ECO:0007669"/>
    <property type="project" value="InterPro"/>
</dbReference>
<dbReference type="EMBL" id="JACBZP010000001">
    <property type="protein sequence ID" value="NYI66900.1"/>
    <property type="molecule type" value="Genomic_DNA"/>
</dbReference>
<evidence type="ECO:0000256" key="2">
    <source>
        <dbReference type="ARBA" id="ARBA00006236"/>
    </source>
</evidence>
<feature type="transmembrane region" description="Helical" evidence="8">
    <location>
        <begin position="175"/>
        <end position="194"/>
    </location>
</feature>
<dbReference type="InterPro" id="IPR020846">
    <property type="entry name" value="MFS_dom"/>
</dbReference>
<comment type="similarity">
    <text evidence="2">Belongs to the major facilitator superfamily. Bcr/CmlA family.</text>
</comment>
<feature type="transmembrane region" description="Helical" evidence="8">
    <location>
        <begin position="55"/>
        <end position="74"/>
    </location>
</feature>
<comment type="caution">
    <text evidence="10">The sequence shown here is derived from an EMBL/GenBank/DDBJ whole genome shotgun (WGS) entry which is preliminary data.</text>
</comment>
<feature type="transmembrane region" description="Helical" evidence="8">
    <location>
        <begin position="223"/>
        <end position="243"/>
    </location>
</feature>
<dbReference type="InterPro" id="IPR036259">
    <property type="entry name" value="MFS_trans_sf"/>
</dbReference>
<dbReference type="RefSeq" id="WP_179426547.1">
    <property type="nucleotide sequence ID" value="NZ_JACBZP010000001.1"/>
</dbReference>
<proteinExistence type="inferred from homology"/>
<dbReference type="InterPro" id="IPR005829">
    <property type="entry name" value="Sugar_transporter_CS"/>
</dbReference>
<evidence type="ECO:0000313" key="11">
    <source>
        <dbReference type="Proteomes" id="UP000539111"/>
    </source>
</evidence>
<feature type="transmembrane region" description="Helical" evidence="8">
    <location>
        <begin position="380"/>
        <end position="401"/>
    </location>
</feature>
<evidence type="ECO:0000256" key="7">
    <source>
        <dbReference type="ARBA" id="ARBA00023136"/>
    </source>
</evidence>
<name>A0A7Z0AB59_9MICO</name>
<dbReference type="PANTHER" id="PTHR23502">
    <property type="entry name" value="MAJOR FACILITATOR SUPERFAMILY"/>
    <property type="match status" value="1"/>
</dbReference>
<keyword evidence="4" id="KW-1003">Cell membrane</keyword>
<evidence type="ECO:0000256" key="6">
    <source>
        <dbReference type="ARBA" id="ARBA00022989"/>
    </source>
</evidence>
<dbReference type="SUPFAM" id="SSF103473">
    <property type="entry name" value="MFS general substrate transporter"/>
    <property type="match status" value="1"/>
</dbReference>
<keyword evidence="5 8" id="KW-0812">Transmembrane</keyword>
<feature type="transmembrane region" description="Helical" evidence="8">
    <location>
        <begin position="18"/>
        <end position="35"/>
    </location>
</feature>
<dbReference type="Proteomes" id="UP000539111">
    <property type="component" value="Unassembled WGS sequence"/>
</dbReference>
<evidence type="ECO:0000256" key="1">
    <source>
        <dbReference type="ARBA" id="ARBA00004651"/>
    </source>
</evidence>
<feature type="domain" description="Major facilitator superfamily (MFS) profile" evidence="9">
    <location>
        <begin position="20"/>
        <end position="406"/>
    </location>
</feature>
<evidence type="ECO:0000259" key="9">
    <source>
        <dbReference type="PROSITE" id="PS50850"/>
    </source>
</evidence>
<evidence type="ECO:0000256" key="8">
    <source>
        <dbReference type="SAM" id="Phobius"/>
    </source>
</evidence>
<dbReference type="NCBIfam" id="TIGR00710">
    <property type="entry name" value="efflux_Bcr_CflA"/>
    <property type="match status" value="1"/>
</dbReference>
<dbReference type="PROSITE" id="PS00216">
    <property type="entry name" value="SUGAR_TRANSPORT_1"/>
    <property type="match status" value="1"/>
</dbReference>
<dbReference type="GO" id="GO:0005886">
    <property type="term" value="C:plasma membrane"/>
    <property type="evidence" value="ECO:0007669"/>
    <property type="project" value="UniProtKB-SubCell"/>
</dbReference>
<dbReference type="CDD" id="cd17320">
    <property type="entry name" value="MFS_MdfA_MDR_like"/>
    <property type="match status" value="1"/>
</dbReference>
<reference evidence="10 11" key="1">
    <citation type="submission" date="2020-07" db="EMBL/GenBank/DDBJ databases">
        <title>Sequencing the genomes of 1000 actinobacteria strains.</title>
        <authorList>
            <person name="Klenk H.-P."/>
        </authorList>
    </citation>
    <scope>NUCLEOTIDE SEQUENCE [LARGE SCALE GENOMIC DNA]</scope>
    <source>
        <strain evidence="10 11">DSM 26341</strain>
    </source>
</reference>
<feature type="transmembrane region" description="Helical" evidence="8">
    <location>
        <begin position="144"/>
        <end position="169"/>
    </location>
</feature>
<feature type="transmembrane region" description="Helical" evidence="8">
    <location>
        <begin position="258"/>
        <end position="278"/>
    </location>
</feature>
<protein>
    <submittedName>
        <fullName evidence="10">DHA1 family bicyclomycin/chloramphenicol resistance-like MFS transporter</fullName>
    </submittedName>
</protein>
<feature type="transmembrane region" description="Helical" evidence="8">
    <location>
        <begin position="354"/>
        <end position="374"/>
    </location>
</feature>
<feature type="transmembrane region" description="Helical" evidence="8">
    <location>
        <begin position="290"/>
        <end position="310"/>
    </location>
</feature>
<dbReference type="GO" id="GO:1990961">
    <property type="term" value="P:xenobiotic detoxification by transmembrane export across the plasma membrane"/>
    <property type="evidence" value="ECO:0007669"/>
    <property type="project" value="InterPro"/>
</dbReference>
<dbReference type="PANTHER" id="PTHR23502:SF132">
    <property type="entry name" value="POLYAMINE TRANSPORTER 2-RELATED"/>
    <property type="match status" value="1"/>
</dbReference>
<organism evidence="10 11">
    <name type="scientific">Spelaeicoccus albus</name>
    <dbReference type="NCBI Taxonomy" id="1280376"/>
    <lineage>
        <taxon>Bacteria</taxon>
        <taxon>Bacillati</taxon>
        <taxon>Actinomycetota</taxon>
        <taxon>Actinomycetes</taxon>
        <taxon>Micrococcales</taxon>
        <taxon>Brevibacteriaceae</taxon>
        <taxon>Spelaeicoccus</taxon>
    </lineage>
</organism>
<dbReference type="PROSITE" id="PS50850">
    <property type="entry name" value="MFS"/>
    <property type="match status" value="1"/>
</dbReference>
<feature type="transmembrane region" description="Helical" evidence="8">
    <location>
        <begin position="316"/>
        <end position="342"/>
    </location>
</feature>
<evidence type="ECO:0000256" key="5">
    <source>
        <dbReference type="ARBA" id="ARBA00022692"/>
    </source>
</evidence>
<evidence type="ECO:0000313" key="10">
    <source>
        <dbReference type="EMBL" id="NYI66900.1"/>
    </source>
</evidence>
<keyword evidence="11" id="KW-1185">Reference proteome</keyword>
<comment type="subcellular location">
    <subcellularLocation>
        <location evidence="1">Cell membrane</location>
        <topology evidence="1">Multi-pass membrane protein</topology>
    </subcellularLocation>
</comment>
<accession>A0A7Z0AB59</accession>
<evidence type="ECO:0000256" key="4">
    <source>
        <dbReference type="ARBA" id="ARBA00022475"/>
    </source>
</evidence>
<keyword evidence="7 8" id="KW-0472">Membrane</keyword>
<evidence type="ECO:0000256" key="3">
    <source>
        <dbReference type="ARBA" id="ARBA00022448"/>
    </source>
</evidence>
<dbReference type="Gene3D" id="1.20.1720.10">
    <property type="entry name" value="Multidrug resistance protein D"/>
    <property type="match status" value="1"/>
</dbReference>
<keyword evidence="3" id="KW-0813">Transport</keyword>
<dbReference type="InterPro" id="IPR011701">
    <property type="entry name" value="MFS"/>
</dbReference>
<dbReference type="AlphaFoldDB" id="A0A7Z0AB59"/>
<feature type="transmembrane region" description="Helical" evidence="8">
    <location>
        <begin position="111"/>
        <end position="132"/>
    </location>
</feature>
<keyword evidence="6 8" id="KW-1133">Transmembrane helix</keyword>
<dbReference type="Pfam" id="PF07690">
    <property type="entry name" value="MFS_1"/>
    <property type="match status" value="1"/>
</dbReference>
<dbReference type="InterPro" id="IPR004812">
    <property type="entry name" value="Efflux_drug-R_Bcr/CmlA"/>
</dbReference>
<gene>
    <name evidence="10" type="ORF">BJY26_001206</name>
</gene>
<sequence length="406" mass="41623">MAPPASSEPSRSKDPTRGLGLVGLVLLSAIGPMATDVYLPSLPDVVGDLNTSASAVQLTLSGFMLGLAFGQLLIGAISDALGRRKLIIIGEVICLLSTIGCALAPTISLFIAARVVQGFSGAAGVVLARAIITDVTTGARTTKLIAALMAIVGIAPVVAPLIGALLNSLGGWRSVFWALAAVMAVTLIIIVGRIRETLPADRRRPSGATTMVKGLGTALGRRLYLGYLLSFALAFGAFFSYISASSFILQAQHGFSPLAYGVTFALGSLVLTASVTTTGRLAGKVPQQRLMTFGMGGLLAAGVIMLTASLTGMPLWLFLVGIAVLTMSMGQIMPNATTLALAQTRDMGGTGSALIGFSQFILAAAVSPLVGLAGEHDPHPFGATFAVCVGLSACACVFIAFRGERR</sequence>